<name>A0ACC2IKP0_9PLEO</name>
<evidence type="ECO:0000313" key="1">
    <source>
        <dbReference type="EMBL" id="KAJ8115747.1"/>
    </source>
</evidence>
<accession>A0ACC2IKP0</accession>
<dbReference type="EMBL" id="JAPHNI010000124">
    <property type="protein sequence ID" value="KAJ8115747.1"/>
    <property type="molecule type" value="Genomic_DNA"/>
</dbReference>
<keyword evidence="2" id="KW-1185">Reference proteome</keyword>
<comment type="caution">
    <text evidence="1">The sequence shown here is derived from an EMBL/GenBank/DDBJ whole genome shotgun (WGS) entry which is preliminary data.</text>
</comment>
<sequence>MHTQQEAIASWDNSVLSCTTWLGIGDYGGRLDVSMHRAAARGDVAELSRLLDSGHDINTRCERDNSALYYAIIADKPEVVRSLLTRGADPNLRGLGGSDGRDGDDAALCAARFERVAVMEVLIACKLGISYDALDFAVVSKNMDMVRLLVGTMSYDFTDASRLQAFERILPAVVHTWSLEMVQYLMKKLEYNESTIDTNKRSVLDAALLAVFKQEDVHDQLMETEAGKDWNVAIHIIQILFAAGASVNAVDPWNARTPLYFAVQLQYPPPELIDYLLGQGADINVPNWMGRTPLFQLLIRPDATEDMVRRFQRLGGSLDVMDDAENTPLHAVTRPEIASLLLTSGANTASRNKLGQTPLHTASSAGRTGVVSKLLDHGADLGAKDGSGATPLLSATSYRMYTQFLENEEQTINCLLERGADMTAANGDGQSAAELIDIKGYYIDETGKLGLKAGHDAREARDSSNEENVVYLCVLIPESMASSDLKDTCDKFTVFFVEKEDRVSWNELMLDDLPIVLKDGDVGCGVDKDPAAGPRAGISRSIKVIMFSVQLVVITSTP</sequence>
<evidence type="ECO:0000313" key="2">
    <source>
        <dbReference type="Proteomes" id="UP001153331"/>
    </source>
</evidence>
<gene>
    <name evidence="1" type="ORF">OPT61_g2684</name>
</gene>
<organism evidence="1 2">
    <name type="scientific">Boeremia exigua</name>
    <dbReference type="NCBI Taxonomy" id="749465"/>
    <lineage>
        <taxon>Eukaryota</taxon>
        <taxon>Fungi</taxon>
        <taxon>Dikarya</taxon>
        <taxon>Ascomycota</taxon>
        <taxon>Pezizomycotina</taxon>
        <taxon>Dothideomycetes</taxon>
        <taxon>Pleosporomycetidae</taxon>
        <taxon>Pleosporales</taxon>
        <taxon>Pleosporineae</taxon>
        <taxon>Didymellaceae</taxon>
        <taxon>Boeremia</taxon>
    </lineage>
</organism>
<reference evidence="1" key="1">
    <citation type="submission" date="2022-11" db="EMBL/GenBank/DDBJ databases">
        <title>Genome Sequence of Boeremia exigua.</title>
        <authorList>
            <person name="Buettner E."/>
        </authorList>
    </citation>
    <scope>NUCLEOTIDE SEQUENCE</scope>
    <source>
        <strain evidence="1">CU02</strain>
    </source>
</reference>
<proteinExistence type="predicted"/>
<protein>
    <submittedName>
        <fullName evidence="1">Uncharacterized protein</fullName>
    </submittedName>
</protein>
<dbReference type="Proteomes" id="UP001153331">
    <property type="component" value="Unassembled WGS sequence"/>
</dbReference>